<dbReference type="PANTHER" id="PTHR43586">
    <property type="entry name" value="CYSTEINE DESULFURASE"/>
    <property type="match status" value="1"/>
</dbReference>
<dbReference type="Gene3D" id="3.40.640.10">
    <property type="entry name" value="Type I PLP-dependent aspartate aminotransferase-like (Major domain)"/>
    <property type="match status" value="1"/>
</dbReference>
<dbReference type="RefSeq" id="WP_090598533.1">
    <property type="nucleotide sequence ID" value="NZ_FNCS01000018.1"/>
</dbReference>
<name>A0A1G7Z732_9HYPH</name>
<dbReference type="EMBL" id="FNCS01000018">
    <property type="protein sequence ID" value="SDH04562.1"/>
    <property type="molecule type" value="Genomic_DNA"/>
</dbReference>
<dbReference type="Proteomes" id="UP000199495">
    <property type="component" value="Unassembled WGS sequence"/>
</dbReference>
<accession>A0A1G7Z732</accession>
<gene>
    <name evidence="4" type="ORF">SAMN04487974_11810</name>
</gene>
<dbReference type="Gene3D" id="3.90.1150.10">
    <property type="entry name" value="Aspartate Aminotransferase, domain 1"/>
    <property type="match status" value="1"/>
</dbReference>
<dbReference type="AlphaFoldDB" id="A0A1G7Z732"/>
<evidence type="ECO:0000313" key="4">
    <source>
        <dbReference type="EMBL" id="SDH04562.1"/>
    </source>
</evidence>
<organism evidence="4 5">
    <name type="scientific">Pelagibacterium luteolum</name>
    <dbReference type="NCBI Taxonomy" id="440168"/>
    <lineage>
        <taxon>Bacteria</taxon>
        <taxon>Pseudomonadati</taxon>
        <taxon>Pseudomonadota</taxon>
        <taxon>Alphaproteobacteria</taxon>
        <taxon>Hyphomicrobiales</taxon>
        <taxon>Devosiaceae</taxon>
        <taxon>Pelagibacterium</taxon>
    </lineage>
</organism>
<keyword evidence="4" id="KW-0456">Lyase</keyword>
<evidence type="ECO:0000259" key="3">
    <source>
        <dbReference type="Pfam" id="PF00266"/>
    </source>
</evidence>
<dbReference type="PANTHER" id="PTHR43586:SF24">
    <property type="entry name" value="BLR4730 PROTEIN"/>
    <property type="match status" value="1"/>
</dbReference>
<dbReference type="Pfam" id="PF00266">
    <property type="entry name" value="Aminotran_5"/>
    <property type="match status" value="1"/>
</dbReference>
<feature type="domain" description="Aminotransferase class V" evidence="3">
    <location>
        <begin position="22"/>
        <end position="385"/>
    </location>
</feature>
<dbReference type="InterPro" id="IPR015424">
    <property type="entry name" value="PyrdxlP-dep_Trfase"/>
</dbReference>
<keyword evidence="5" id="KW-1185">Reference proteome</keyword>
<dbReference type="OrthoDB" id="9804366at2"/>
<dbReference type="SUPFAM" id="SSF53383">
    <property type="entry name" value="PLP-dependent transferases"/>
    <property type="match status" value="1"/>
</dbReference>
<keyword evidence="1" id="KW-0663">Pyridoxal phosphate</keyword>
<dbReference type="InterPro" id="IPR015422">
    <property type="entry name" value="PyrdxlP-dep_Trfase_small"/>
</dbReference>
<reference evidence="4 5" key="1">
    <citation type="submission" date="2016-10" db="EMBL/GenBank/DDBJ databases">
        <authorList>
            <person name="de Groot N.N."/>
        </authorList>
    </citation>
    <scope>NUCLEOTIDE SEQUENCE [LARGE SCALE GENOMIC DNA]</scope>
    <source>
        <strain evidence="4 5">CGMCC 1.10267</strain>
    </source>
</reference>
<evidence type="ECO:0000256" key="2">
    <source>
        <dbReference type="SAM" id="MobiDB-lite"/>
    </source>
</evidence>
<evidence type="ECO:0000313" key="5">
    <source>
        <dbReference type="Proteomes" id="UP000199495"/>
    </source>
</evidence>
<dbReference type="InterPro" id="IPR000192">
    <property type="entry name" value="Aminotrans_V_dom"/>
</dbReference>
<sequence length="420" mass="45235">MELDIQAMRATTPGCLNDVMHLNNAGASLMPSPVLEAIKGHLDLESRIGGYEAAVEAADAIEGFYLHVAAMIGGHPDEIAFLDSATRAWLAVFHAMDWKPGDVVLTARSEYNANMVSFLHAQRRQGIELQLVPDAEDGTIDLVALAAMIGPRTRLICLSHMPTNDGLINPAVMVGQIAAAHGVPFLLDACQSAGQMPLDVATLGCTMLSATGRKYMRGPRGTGFLWVRRDWLDRLVPHALDIRSASWSGVNEYEIAADARRFELWEASIAGQIGLGCAARYALDVGIEPMWNRIRMLSEHLRSSLSDLSGITVHDRGTEKSGIVTFSHAVLSSPEIVARLRSVHSINTSVSACQLTRFALISGGTTHMVRASIHAYNTVEELDALIEALDAMTGAKGASLSHANKNDNKSPLQPSLGVEQ</sequence>
<dbReference type="STRING" id="440168.SAMN04487974_11810"/>
<proteinExistence type="predicted"/>
<dbReference type="GO" id="GO:0016829">
    <property type="term" value="F:lyase activity"/>
    <property type="evidence" value="ECO:0007669"/>
    <property type="project" value="UniProtKB-KW"/>
</dbReference>
<dbReference type="InterPro" id="IPR015421">
    <property type="entry name" value="PyrdxlP-dep_Trfase_major"/>
</dbReference>
<feature type="region of interest" description="Disordered" evidence="2">
    <location>
        <begin position="398"/>
        <end position="420"/>
    </location>
</feature>
<protein>
    <submittedName>
        <fullName evidence="4">Selenocysteine lyase/Cysteine desulfurase</fullName>
    </submittedName>
</protein>
<evidence type="ECO:0000256" key="1">
    <source>
        <dbReference type="ARBA" id="ARBA00022898"/>
    </source>
</evidence>